<comment type="caution">
    <text evidence="3">The sequence shown here is derived from an EMBL/GenBank/DDBJ whole genome shotgun (WGS) entry which is preliminary data.</text>
</comment>
<evidence type="ECO:0000259" key="2">
    <source>
        <dbReference type="PROSITE" id="PS50943"/>
    </source>
</evidence>
<sequence>MSFFGRSEGSAESAGAQLARQATASLAGLLAGLGKSRSDLAKAMGVSPGRVSQIMSGDANLTVRTLASLADALDADVEIRFSPRGAQAAEGVSVHSGEPVPLRGRSVAARRVG</sequence>
<dbReference type="SMART" id="SM00530">
    <property type="entry name" value="HTH_XRE"/>
    <property type="match status" value="1"/>
</dbReference>
<protein>
    <submittedName>
        <fullName evidence="3">XRE family transcriptional regulator</fullName>
    </submittedName>
</protein>
<accession>A0A3R8SEN5</accession>
<dbReference type="Gene3D" id="1.10.260.40">
    <property type="entry name" value="lambda repressor-like DNA-binding domains"/>
    <property type="match status" value="1"/>
</dbReference>
<dbReference type="RefSeq" id="WP_093681262.1">
    <property type="nucleotide sequence ID" value="NZ_JBEXUN010000039.1"/>
</dbReference>
<dbReference type="SUPFAM" id="SSF47413">
    <property type="entry name" value="lambda repressor-like DNA-binding domains"/>
    <property type="match status" value="1"/>
</dbReference>
<evidence type="ECO:0000256" key="1">
    <source>
        <dbReference type="SAM" id="MobiDB-lite"/>
    </source>
</evidence>
<feature type="domain" description="HTH cro/C1-type" evidence="2">
    <location>
        <begin position="33"/>
        <end position="80"/>
    </location>
</feature>
<dbReference type="Pfam" id="PF01381">
    <property type="entry name" value="HTH_3"/>
    <property type="match status" value="1"/>
</dbReference>
<dbReference type="CDD" id="cd00093">
    <property type="entry name" value="HTH_XRE"/>
    <property type="match status" value="1"/>
</dbReference>
<dbReference type="AlphaFoldDB" id="A0A3R8SEN5"/>
<evidence type="ECO:0000313" key="4">
    <source>
        <dbReference type="Proteomes" id="UP000276379"/>
    </source>
</evidence>
<dbReference type="EMBL" id="PDES01000004">
    <property type="protein sequence ID" value="RRQ87315.1"/>
    <property type="molecule type" value="Genomic_DNA"/>
</dbReference>
<dbReference type="InterPro" id="IPR010982">
    <property type="entry name" value="Lambda_DNA-bd_dom_sf"/>
</dbReference>
<gene>
    <name evidence="3" type="ORF">CQW44_10235</name>
</gene>
<organism evidence="3 4">
    <name type="scientific">Streptomyces griseofuscus</name>
    <dbReference type="NCBI Taxonomy" id="146922"/>
    <lineage>
        <taxon>Bacteria</taxon>
        <taxon>Bacillati</taxon>
        <taxon>Actinomycetota</taxon>
        <taxon>Actinomycetes</taxon>
        <taxon>Kitasatosporales</taxon>
        <taxon>Streptomycetaceae</taxon>
        <taxon>Streptomyces</taxon>
    </lineage>
</organism>
<name>A0A3R8SEN5_9ACTN</name>
<proteinExistence type="predicted"/>
<dbReference type="Proteomes" id="UP000276379">
    <property type="component" value="Unassembled WGS sequence"/>
</dbReference>
<feature type="region of interest" description="Disordered" evidence="1">
    <location>
        <begin position="88"/>
        <end position="113"/>
    </location>
</feature>
<evidence type="ECO:0000313" key="3">
    <source>
        <dbReference type="EMBL" id="RRQ87315.1"/>
    </source>
</evidence>
<dbReference type="GO" id="GO:0003677">
    <property type="term" value="F:DNA binding"/>
    <property type="evidence" value="ECO:0007669"/>
    <property type="project" value="InterPro"/>
</dbReference>
<keyword evidence="4" id="KW-1185">Reference proteome</keyword>
<dbReference type="PROSITE" id="PS50943">
    <property type="entry name" value="HTH_CROC1"/>
    <property type="match status" value="1"/>
</dbReference>
<reference evidence="3 4" key="1">
    <citation type="submission" date="2017-10" db="EMBL/GenBank/DDBJ databases">
        <title>Draft genome of actinobacteria isolated from guarana (Paullinia cupana (Mart.) Ducke.</title>
        <authorList>
            <person name="Siqueira K.A."/>
            <person name="Liotti R.G."/>
            <person name="Mendes T.A."/>
            <person name="Soares M.A."/>
        </authorList>
    </citation>
    <scope>NUCLEOTIDE SEQUENCE [LARGE SCALE GENOMIC DNA]</scope>
    <source>
        <strain evidence="3 4">199</strain>
    </source>
</reference>
<dbReference type="InterPro" id="IPR001387">
    <property type="entry name" value="Cro/C1-type_HTH"/>
</dbReference>